<dbReference type="GO" id="GO:0009908">
    <property type="term" value="P:flower development"/>
    <property type="evidence" value="ECO:0007669"/>
    <property type="project" value="InterPro"/>
</dbReference>
<name>A0AAV5ET23_ELECO</name>
<dbReference type="PANTHER" id="PTHR35743:SF1">
    <property type="entry name" value="NODULIN HOMEOBOX"/>
    <property type="match status" value="1"/>
</dbReference>
<comment type="caution">
    <text evidence="2">The sequence shown here is derived from an EMBL/GenBank/DDBJ whole genome shotgun (WGS) entry which is preliminary data.</text>
</comment>
<dbReference type="InterPro" id="IPR057287">
    <property type="entry name" value="Ndx_N"/>
</dbReference>
<feature type="domain" description="Nodulin homeobox N-terminal" evidence="1">
    <location>
        <begin position="1"/>
        <end position="95"/>
    </location>
</feature>
<organism evidence="2 3">
    <name type="scientific">Eleusine coracana subsp. coracana</name>
    <dbReference type="NCBI Taxonomy" id="191504"/>
    <lineage>
        <taxon>Eukaryota</taxon>
        <taxon>Viridiplantae</taxon>
        <taxon>Streptophyta</taxon>
        <taxon>Embryophyta</taxon>
        <taxon>Tracheophyta</taxon>
        <taxon>Spermatophyta</taxon>
        <taxon>Magnoliopsida</taxon>
        <taxon>Liliopsida</taxon>
        <taxon>Poales</taxon>
        <taxon>Poaceae</taxon>
        <taxon>PACMAD clade</taxon>
        <taxon>Chloridoideae</taxon>
        <taxon>Cynodonteae</taxon>
        <taxon>Eleusininae</taxon>
        <taxon>Eleusine</taxon>
    </lineage>
</organism>
<dbReference type="Proteomes" id="UP001054889">
    <property type="component" value="Unassembled WGS sequence"/>
</dbReference>
<evidence type="ECO:0000313" key="3">
    <source>
        <dbReference type="Proteomes" id="UP001054889"/>
    </source>
</evidence>
<reference evidence="2" key="1">
    <citation type="journal article" date="2018" name="DNA Res.">
        <title>Multiple hybrid de novo genome assembly of finger millet, an orphan allotetraploid crop.</title>
        <authorList>
            <person name="Hatakeyama M."/>
            <person name="Aluri S."/>
            <person name="Balachadran M.T."/>
            <person name="Sivarajan S.R."/>
            <person name="Patrignani A."/>
            <person name="Gruter S."/>
            <person name="Poveda L."/>
            <person name="Shimizu-Inatsugi R."/>
            <person name="Baeten J."/>
            <person name="Francoijs K.J."/>
            <person name="Nataraja K.N."/>
            <person name="Reddy Y.A.N."/>
            <person name="Phadnis S."/>
            <person name="Ravikumar R.L."/>
            <person name="Schlapbach R."/>
            <person name="Sreeman S.M."/>
            <person name="Shimizu K.K."/>
        </authorList>
    </citation>
    <scope>NUCLEOTIDE SEQUENCE</scope>
</reference>
<dbReference type="Pfam" id="PF25246">
    <property type="entry name" value="Nodulin_N"/>
    <property type="match status" value="1"/>
</dbReference>
<dbReference type="PANTHER" id="PTHR35743">
    <property type="entry name" value="NODULIN HOMEOBOX"/>
    <property type="match status" value="1"/>
</dbReference>
<evidence type="ECO:0000259" key="1">
    <source>
        <dbReference type="Pfam" id="PF25246"/>
    </source>
</evidence>
<dbReference type="GO" id="GO:0003697">
    <property type="term" value="F:single-stranded DNA binding"/>
    <property type="evidence" value="ECO:0007669"/>
    <property type="project" value="InterPro"/>
</dbReference>
<accession>A0AAV5ET23</accession>
<proteinExistence type="predicted"/>
<protein>
    <recommendedName>
        <fullName evidence="1">Nodulin homeobox N-terminal domain-containing protein</fullName>
    </recommendedName>
</protein>
<dbReference type="InterPro" id="IPR039325">
    <property type="entry name" value="NDX"/>
</dbReference>
<dbReference type="AlphaFoldDB" id="A0AAV5ET23"/>
<sequence>MIDMVSAVEELSRLTTKELNEMLRESDTFVLQSEAEDGGPKQVDMEKLVSSLPLHLLAVCLELGEGSDLTYVLRAMRFLHSLSELANRHTRLEQVTSFIIQLKFHK</sequence>
<gene>
    <name evidence="2" type="primary">gb13613</name>
    <name evidence="2" type="ORF">PR202_gb13613</name>
</gene>
<evidence type="ECO:0000313" key="2">
    <source>
        <dbReference type="EMBL" id="GJN25746.1"/>
    </source>
</evidence>
<keyword evidence="3" id="KW-1185">Reference proteome</keyword>
<dbReference type="EMBL" id="BQKI01000078">
    <property type="protein sequence ID" value="GJN25746.1"/>
    <property type="molecule type" value="Genomic_DNA"/>
</dbReference>
<reference evidence="2" key="2">
    <citation type="submission" date="2021-12" db="EMBL/GenBank/DDBJ databases">
        <title>Resequencing data analysis of finger millet.</title>
        <authorList>
            <person name="Hatakeyama M."/>
            <person name="Aluri S."/>
            <person name="Balachadran M.T."/>
            <person name="Sivarajan S.R."/>
            <person name="Poveda L."/>
            <person name="Shimizu-Inatsugi R."/>
            <person name="Schlapbach R."/>
            <person name="Sreeman S.M."/>
            <person name="Shimizu K.K."/>
        </authorList>
    </citation>
    <scope>NUCLEOTIDE SEQUENCE</scope>
</reference>